<evidence type="ECO:0000256" key="3">
    <source>
        <dbReference type="ARBA" id="ARBA00022989"/>
    </source>
</evidence>
<evidence type="ECO:0000256" key="2">
    <source>
        <dbReference type="ARBA" id="ARBA00022692"/>
    </source>
</evidence>
<organism evidence="8 9">
    <name type="scientific">Pipra filicauda</name>
    <name type="common">Wire-tailed manakin</name>
    <dbReference type="NCBI Taxonomy" id="649802"/>
    <lineage>
        <taxon>Eukaryota</taxon>
        <taxon>Metazoa</taxon>
        <taxon>Chordata</taxon>
        <taxon>Craniata</taxon>
        <taxon>Vertebrata</taxon>
        <taxon>Euteleostomi</taxon>
        <taxon>Archelosauria</taxon>
        <taxon>Archosauria</taxon>
        <taxon>Dinosauria</taxon>
        <taxon>Saurischia</taxon>
        <taxon>Theropoda</taxon>
        <taxon>Coelurosauria</taxon>
        <taxon>Aves</taxon>
        <taxon>Neognathae</taxon>
        <taxon>Neoaves</taxon>
        <taxon>Telluraves</taxon>
        <taxon>Australaves</taxon>
        <taxon>Passeriformes</taxon>
        <taxon>Pipridae</taxon>
        <taxon>Pipra</taxon>
    </lineage>
</organism>
<dbReference type="RefSeq" id="XP_039234576.1">
    <property type="nucleotide sequence ID" value="XM_039378642.1"/>
</dbReference>
<reference evidence="9" key="1">
    <citation type="submission" date="2025-08" db="UniProtKB">
        <authorList>
            <consortium name="RefSeq"/>
        </authorList>
    </citation>
    <scope>IDENTIFICATION</scope>
    <source>
        <tissue evidence="9">Muscle</tissue>
    </source>
</reference>
<name>A0A7R5K0U3_9PASS</name>
<evidence type="ECO:0000313" key="8">
    <source>
        <dbReference type="Proteomes" id="UP000504627"/>
    </source>
</evidence>
<keyword evidence="4" id="KW-0496">Mitochondrion</keyword>
<evidence type="ECO:0000256" key="5">
    <source>
        <dbReference type="ARBA" id="ARBA00023136"/>
    </source>
</evidence>
<dbReference type="PANTHER" id="PTHR16296:SF2">
    <property type="entry name" value="TRANSMEMBRANE PROTEIN 126A"/>
    <property type="match status" value="1"/>
</dbReference>
<sequence length="280" mass="30654">MLGRRTPAQLETASEAPGSCERARWRRPRGGREVWDPPVTAWSDPGEILPGCPAFSVPASCQAPTGTGTDSRMTGREFLELDSPQQSLFLARLKQMEIIQKMLNELPKTDQNLCNHGSYFLAANSSLCGLAANNFFRNILNIRRASLVSAVPMAVIPFLSTTAVYEVFVRGPLFSGQLNCEVCAVVRGGLVGAVVGALYPAFLALPLNASLAARYMSSPLPGKENAVRYWLTITQPVFRKMSLGVLVQCLTGLYLATKQHGIYVKILQQMHLSRDPEELK</sequence>
<dbReference type="Proteomes" id="UP000504627">
    <property type="component" value="Unplaced"/>
</dbReference>
<comment type="subcellular location">
    <subcellularLocation>
        <location evidence="1">Mitochondrion membrane</location>
        <topology evidence="1">Multi-pass membrane protein</topology>
    </subcellularLocation>
</comment>
<gene>
    <name evidence="9" type="primary">LOC113987270</name>
</gene>
<dbReference type="AlphaFoldDB" id="A0A7R5K0U3"/>
<accession>A0A7R5K0U3</accession>
<dbReference type="GO" id="GO:0032981">
    <property type="term" value="P:mitochondrial respiratory chain complex I assembly"/>
    <property type="evidence" value="ECO:0007669"/>
    <property type="project" value="TreeGrafter"/>
</dbReference>
<evidence type="ECO:0000313" key="9">
    <source>
        <dbReference type="RefSeq" id="XP_039234576.1"/>
    </source>
</evidence>
<evidence type="ECO:0000256" key="7">
    <source>
        <dbReference type="SAM" id="Phobius"/>
    </source>
</evidence>
<keyword evidence="8" id="KW-1185">Reference proteome</keyword>
<keyword evidence="3 7" id="KW-1133">Transmembrane helix</keyword>
<dbReference type="PANTHER" id="PTHR16296">
    <property type="entry name" value="UNCHARACTERIZED HYPOTHALAMUS PROTEIN HT007"/>
    <property type="match status" value="1"/>
</dbReference>
<dbReference type="InterPro" id="IPR009801">
    <property type="entry name" value="TMEM126"/>
</dbReference>
<dbReference type="Pfam" id="PF07114">
    <property type="entry name" value="TMEM126"/>
    <property type="match status" value="1"/>
</dbReference>
<proteinExistence type="predicted"/>
<dbReference type="InParanoid" id="A0A7R5K0U3"/>
<evidence type="ECO:0000256" key="6">
    <source>
        <dbReference type="SAM" id="MobiDB-lite"/>
    </source>
</evidence>
<feature type="transmembrane region" description="Helical" evidence="7">
    <location>
        <begin position="185"/>
        <end position="207"/>
    </location>
</feature>
<feature type="transmembrane region" description="Helical" evidence="7">
    <location>
        <begin position="145"/>
        <end position="165"/>
    </location>
</feature>
<dbReference type="GO" id="GO:0031966">
    <property type="term" value="C:mitochondrial membrane"/>
    <property type="evidence" value="ECO:0007669"/>
    <property type="project" value="UniProtKB-SubCell"/>
</dbReference>
<evidence type="ECO:0000256" key="1">
    <source>
        <dbReference type="ARBA" id="ARBA00004225"/>
    </source>
</evidence>
<protein>
    <submittedName>
        <fullName evidence="9">Transmembrane protein 126A-like</fullName>
    </submittedName>
</protein>
<evidence type="ECO:0000256" key="4">
    <source>
        <dbReference type="ARBA" id="ARBA00023128"/>
    </source>
</evidence>
<dbReference type="GeneID" id="113987270"/>
<feature type="region of interest" description="Disordered" evidence="6">
    <location>
        <begin position="1"/>
        <end position="27"/>
    </location>
</feature>
<keyword evidence="5 7" id="KW-0472">Membrane</keyword>
<keyword evidence="2 7" id="KW-0812">Transmembrane</keyword>